<organism evidence="1 2">
    <name type="scientific">Vitis vinifera</name>
    <name type="common">Grape</name>
    <dbReference type="NCBI Taxonomy" id="29760"/>
    <lineage>
        <taxon>Eukaryota</taxon>
        <taxon>Viridiplantae</taxon>
        <taxon>Streptophyta</taxon>
        <taxon>Embryophyta</taxon>
        <taxon>Tracheophyta</taxon>
        <taxon>Spermatophyta</taxon>
        <taxon>Magnoliopsida</taxon>
        <taxon>eudicotyledons</taxon>
        <taxon>Gunneridae</taxon>
        <taxon>Pentapetalae</taxon>
        <taxon>rosids</taxon>
        <taxon>Vitales</taxon>
        <taxon>Vitaceae</taxon>
        <taxon>Viteae</taxon>
        <taxon>Vitis</taxon>
    </lineage>
</organism>
<name>A0A438G0F9_VITVI</name>
<proteinExistence type="predicted"/>
<gene>
    <name evidence="1" type="ORF">CK203_050189</name>
</gene>
<protein>
    <submittedName>
        <fullName evidence="1">Uncharacterized protein</fullName>
    </submittedName>
</protein>
<dbReference type="Proteomes" id="UP000288805">
    <property type="component" value="Unassembled WGS sequence"/>
</dbReference>
<evidence type="ECO:0000313" key="2">
    <source>
        <dbReference type="Proteomes" id="UP000288805"/>
    </source>
</evidence>
<evidence type="ECO:0000313" key="1">
    <source>
        <dbReference type="EMBL" id="RVW65703.1"/>
    </source>
</evidence>
<dbReference type="EMBL" id="QGNW01000686">
    <property type="protein sequence ID" value="RVW65703.1"/>
    <property type="molecule type" value="Genomic_DNA"/>
</dbReference>
<dbReference type="AlphaFoldDB" id="A0A438G0F9"/>
<comment type="caution">
    <text evidence="1">The sequence shown here is derived from an EMBL/GenBank/DDBJ whole genome shotgun (WGS) entry which is preliminary data.</text>
</comment>
<reference evidence="1 2" key="1">
    <citation type="journal article" date="2018" name="PLoS Genet.">
        <title>Population sequencing reveals clonal diversity and ancestral inbreeding in the grapevine cultivar Chardonnay.</title>
        <authorList>
            <person name="Roach M.J."/>
            <person name="Johnson D.L."/>
            <person name="Bohlmann J."/>
            <person name="van Vuuren H.J."/>
            <person name="Jones S.J."/>
            <person name="Pretorius I.S."/>
            <person name="Schmidt S.A."/>
            <person name="Borneman A.R."/>
        </authorList>
    </citation>
    <scope>NUCLEOTIDE SEQUENCE [LARGE SCALE GENOMIC DNA]</scope>
    <source>
        <strain evidence="2">cv. Chardonnay</strain>
        <tissue evidence="1">Leaf</tissue>
    </source>
</reference>
<accession>A0A438G0F9</accession>
<sequence length="63" mass="6579">MGVLSMAYTSNQLLGSVSLASQMPVGPVVSMVEGPPVASVFFFVLTLSHGIQVNKGCCKVQHV</sequence>